<gene>
    <name evidence="1" type="ORF">MNBD_ALPHA03-376</name>
</gene>
<name>A0A3B1B8V5_9ZZZZ</name>
<reference evidence="1" key="1">
    <citation type="submission" date="2018-06" db="EMBL/GenBank/DDBJ databases">
        <authorList>
            <person name="Zhirakovskaya E."/>
        </authorList>
    </citation>
    <scope>NUCLEOTIDE SEQUENCE</scope>
</reference>
<proteinExistence type="predicted"/>
<accession>A0A3B1B8V5</accession>
<evidence type="ECO:0000313" key="1">
    <source>
        <dbReference type="EMBL" id="VAX06750.1"/>
    </source>
</evidence>
<protein>
    <submittedName>
        <fullName evidence="1">Uncharacterized protein</fullName>
    </submittedName>
</protein>
<organism evidence="1">
    <name type="scientific">hydrothermal vent metagenome</name>
    <dbReference type="NCBI Taxonomy" id="652676"/>
    <lineage>
        <taxon>unclassified sequences</taxon>
        <taxon>metagenomes</taxon>
        <taxon>ecological metagenomes</taxon>
    </lineage>
</organism>
<sequence>MNAVYDVMQDMSYHSFYIQILMLIITKDQ</sequence>
<dbReference type="EMBL" id="UOFW01000181">
    <property type="protein sequence ID" value="VAX06750.1"/>
    <property type="molecule type" value="Genomic_DNA"/>
</dbReference>
<dbReference type="AlphaFoldDB" id="A0A3B1B8V5"/>